<dbReference type="InterPro" id="IPR000242">
    <property type="entry name" value="PTP_cat"/>
</dbReference>
<dbReference type="GO" id="GO:0004725">
    <property type="term" value="F:protein tyrosine phosphatase activity"/>
    <property type="evidence" value="ECO:0007669"/>
    <property type="project" value="InterPro"/>
</dbReference>
<feature type="domain" description="Ig-like" evidence="6">
    <location>
        <begin position="351"/>
        <end position="444"/>
    </location>
</feature>
<keyword evidence="4" id="KW-1015">Disulfide bond</keyword>
<organism evidence="7 8">
    <name type="scientific">Mytilus edulis</name>
    <name type="common">Blue mussel</name>
    <dbReference type="NCBI Taxonomy" id="6550"/>
    <lineage>
        <taxon>Eukaryota</taxon>
        <taxon>Metazoa</taxon>
        <taxon>Spiralia</taxon>
        <taxon>Lophotrochozoa</taxon>
        <taxon>Mollusca</taxon>
        <taxon>Bivalvia</taxon>
        <taxon>Autobranchia</taxon>
        <taxon>Pteriomorphia</taxon>
        <taxon>Mytilida</taxon>
        <taxon>Mytiloidea</taxon>
        <taxon>Mytilidae</taxon>
        <taxon>Mytilinae</taxon>
        <taxon>Mytilus</taxon>
    </lineage>
</organism>
<dbReference type="SUPFAM" id="SSF52799">
    <property type="entry name" value="(Phosphotyrosine protein) phosphatases II"/>
    <property type="match status" value="1"/>
</dbReference>
<dbReference type="InterPro" id="IPR013098">
    <property type="entry name" value="Ig_I-set"/>
</dbReference>
<dbReference type="GO" id="GO:0030424">
    <property type="term" value="C:axon"/>
    <property type="evidence" value="ECO:0007669"/>
    <property type="project" value="TreeGrafter"/>
</dbReference>
<keyword evidence="8" id="KW-1185">Reference proteome</keyword>
<dbReference type="GO" id="GO:0007156">
    <property type="term" value="P:homophilic cell adhesion via plasma membrane adhesion molecules"/>
    <property type="evidence" value="ECO:0007669"/>
    <property type="project" value="TreeGrafter"/>
</dbReference>
<dbReference type="InterPro" id="IPR013151">
    <property type="entry name" value="Immunoglobulin_dom"/>
</dbReference>
<dbReference type="Gene3D" id="3.90.190.10">
    <property type="entry name" value="Protein tyrosine phosphatase superfamily"/>
    <property type="match status" value="1"/>
</dbReference>
<reference evidence="7" key="1">
    <citation type="submission" date="2021-03" db="EMBL/GenBank/DDBJ databases">
        <authorList>
            <person name="Bekaert M."/>
        </authorList>
    </citation>
    <scope>NUCLEOTIDE SEQUENCE</scope>
</reference>
<dbReference type="EMBL" id="CAJPWZ010002572">
    <property type="protein sequence ID" value="CAG2240721.1"/>
    <property type="molecule type" value="Genomic_DNA"/>
</dbReference>
<evidence type="ECO:0000256" key="3">
    <source>
        <dbReference type="ARBA" id="ARBA00022912"/>
    </source>
</evidence>
<dbReference type="PROSITE" id="PS50835">
    <property type="entry name" value="IG_LIKE"/>
    <property type="match status" value="4"/>
</dbReference>
<dbReference type="Pfam" id="PF13927">
    <property type="entry name" value="Ig_3"/>
    <property type="match status" value="2"/>
</dbReference>
<feature type="domain" description="Ig-like" evidence="6">
    <location>
        <begin position="230"/>
        <end position="321"/>
    </location>
</feature>
<dbReference type="InterPro" id="IPR013783">
    <property type="entry name" value="Ig-like_fold"/>
</dbReference>
<dbReference type="Gene3D" id="2.60.40.10">
    <property type="entry name" value="Immunoglobulins"/>
    <property type="match status" value="4"/>
</dbReference>
<sequence length="702" mass="79990">MRLNCRSGTQFQWKRNNRNINDNIKYSNTTSKVLTLLNVDLNDDGKYRCDYLNERWQHVDFYLVVQGKPDIRFLKTHYEVGIGGSVNMECQIGTARPPVTEVWWTKRYPTEVRIQADNKKYEERYQSNYGTSLNLLNVNKTDGGEYRCYARNERGDMFAKTTVQIERKPDIRFLKTHYEVGIGGSVNMECQIGTARPPVTETDGGEYRCYARNERGDMFAKTTVQIENPPQVNINENYYISRVGDNVTIGGKIRDAHSKYEIEWKKSSVSQNNLGRKTIGNISYPFLRIRNVQLNDAGNYTLLVRNQYGENQDFTILKVLSASITGNNHLIKKANESITLNCKVNGGQHIPFVSTSREKFEVNGGLDTVLPCSHDSNPSPTNVCWTKNGVKIPVLSSSNYNGSTIAVPELIIRGTTENDAGTYVCAVSNSIGTGYSTPIQLIITDVVDVIAVIMRAQTSNKMKFTDTALKGNADEYDLPNIQTDDDDAVRTTGSLGDRNEPKETRSFTVHEFLQLFNDKDKYTRHVQLEFKNLTESYNSNQGGCEYYNTTASIRKQNNSTTNNTYLNTILTIKEKCMPYMSAVPQSNSIGQFWEFVSKNGVEHIILLTKENQQVSEFYPISDKPIEMKYLRLELDLSEKKNKNLFLFHLQLTNKEKQSSTIVKIYKTTNWKEVDRHLPLEVLAQLLDVTRLSKSKSSLIMTK</sequence>
<evidence type="ECO:0000256" key="4">
    <source>
        <dbReference type="ARBA" id="ARBA00023157"/>
    </source>
</evidence>
<feature type="domain" description="Ig-like" evidence="6">
    <location>
        <begin position="69"/>
        <end position="164"/>
    </location>
</feature>
<dbReference type="Proteomes" id="UP000683360">
    <property type="component" value="Unassembled WGS sequence"/>
</dbReference>
<accession>A0A8S3U9S4</accession>
<comment type="caution">
    <text evidence="7">The sequence shown here is derived from an EMBL/GenBank/DDBJ whole genome shotgun (WGS) entry which is preliminary data.</text>
</comment>
<comment type="similarity">
    <text evidence="1">Belongs to the protein-tyrosine phosphatase family. Receptor class 2A subfamily.</text>
</comment>
<evidence type="ECO:0000313" key="8">
    <source>
        <dbReference type="Proteomes" id="UP000683360"/>
    </source>
</evidence>
<dbReference type="GO" id="GO:0050808">
    <property type="term" value="P:synapse organization"/>
    <property type="evidence" value="ECO:0007669"/>
    <property type="project" value="TreeGrafter"/>
</dbReference>
<feature type="domain" description="Tyrosine-protein phosphatase" evidence="5">
    <location>
        <begin position="522"/>
        <end position="690"/>
    </location>
</feature>
<protein>
    <submittedName>
        <fullName evidence="7">HMCN</fullName>
    </submittedName>
</protein>
<dbReference type="InterPro" id="IPR050958">
    <property type="entry name" value="Cell_Adh-Cytoskel_Orgn"/>
</dbReference>
<dbReference type="PANTHER" id="PTHR45080">
    <property type="entry name" value="CONTACTIN 5"/>
    <property type="match status" value="1"/>
</dbReference>
<dbReference type="Pfam" id="PF00047">
    <property type="entry name" value="ig"/>
    <property type="match status" value="1"/>
</dbReference>
<keyword evidence="2" id="KW-0732">Signal</keyword>
<dbReference type="PRINTS" id="PR01832">
    <property type="entry name" value="VEGFRECEPTOR"/>
</dbReference>
<evidence type="ECO:0000256" key="2">
    <source>
        <dbReference type="ARBA" id="ARBA00022729"/>
    </source>
</evidence>
<evidence type="ECO:0000259" key="6">
    <source>
        <dbReference type="PROSITE" id="PS50835"/>
    </source>
</evidence>
<dbReference type="AlphaFoldDB" id="A0A8S3U9S4"/>
<proteinExistence type="inferred from homology"/>
<dbReference type="Pfam" id="PF00102">
    <property type="entry name" value="Y_phosphatase"/>
    <property type="match status" value="1"/>
</dbReference>
<dbReference type="GO" id="GO:0008046">
    <property type="term" value="F:axon guidance receptor activity"/>
    <property type="evidence" value="ECO:0007669"/>
    <property type="project" value="TreeGrafter"/>
</dbReference>
<dbReference type="InterPro" id="IPR007110">
    <property type="entry name" value="Ig-like_dom"/>
</dbReference>
<name>A0A8S3U9S4_MYTED</name>
<dbReference type="InterPro" id="IPR003599">
    <property type="entry name" value="Ig_sub"/>
</dbReference>
<dbReference type="GO" id="GO:0043025">
    <property type="term" value="C:neuronal cell body"/>
    <property type="evidence" value="ECO:0007669"/>
    <property type="project" value="TreeGrafter"/>
</dbReference>
<dbReference type="InterPro" id="IPR036179">
    <property type="entry name" value="Ig-like_dom_sf"/>
</dbReference>
<dbReference type="GO" id="GO:0005886">
    <property type="term" value="C:plasma membrane"/>
    <property type="evidence" value="ECO:0007669"/>
    <property type="project" value="TreeGrafter"/>
</dbReference>
<keyword evidence="3" id="KW-0904">Protein phosphatase</keyword>
<dbReference type="SMART" id="SM00408">
    <property type="entry name" value="IGc2"/>
    <property type="match status" value="4"/>
</dbReference>
<evidence type="ECO:0000256" key="1">
    <source>
        <dbReference type="ARBA" id="ARBA00010504"/>
    </source>
</evidence>
<evidence type="ECO:0000313" key="7">
    <source>
        <dbReference type="EMBL" id="CAG2240721.1"/>
    </source>
</evidence>
<dbReference type="InterPro" id="IPR003598">
    <property type="entry name" value="Ig_sub2"/>
</dbReference>
<dbReference type="Pfam" id="PF07679">
    <property type="entry name" value="I-set"/>
    <property type="match status" value="1"/>
</dbReference>
<gene>
    <name evidence="7" type="ORF">MEDL_52997</name>
</gene>
<dbReference type="OrthoDB" id="2152335at2759"/>
<dbReference type="PANTHER" id="PTHR45080:SF8">
    <property type="entry name" value="IG-LIKE DOMAIN-CONTAINING PROTEIN"/>
    <property type="match status" value="1"/>
</dbReference>
<dbReference type="SUPFAM" id="SSF48726">
    <property type="entry name" value="Immunoglobulin"/>
    <property type="match status" value="5"/>
</dbReference>
<dbReference type="SMART" id="SM00409">
    <property type="entry name" value="IG"/>
    <property type="match status" value="5"/>
</dbReference>
<dbReference type="CDD" id="cd00096">
    <property type="entry name" value="Ig"/>
    <property type="match status" value="1"/>
</dbReference>
<dbReference type="InterPro" id="IPR029021">
    <property type="entry name" value="Prot-tyrosine_phosphatase-like"/>
</dbReference>
<feature type="domain" description="Ig-like" evidence="6">
    <location>
        <begin position="1"/>
        <end position="49"/>
    </location>
</feature>
<dbReference type="PROSITE" id="PS50055">
    <property type="entry name" value="TYR_PHOSPHATASE_PTP"/>
    <property type="match status" value="1"/>
</dbReference>
<keyword evidence="3" id="KW-0378">Hydrolase</keyword>
<evidence type="ECO:0000259" key="5">
    <source>
        <dbReference type="PROSITE" id="PS50055"/>
    </source>
</evidence>